<reference evidence="3" key="1">
    <citation type="journal article" date="2021" name="PeerJ">
        <title>Extensive microbial diversity within the chicken gut microbiome revealed by metagenomics and culture.</title>
        <authorList>
            <person name="Gilroy R."/>
            <person name="Ravi A."/>
            <person name="Getino M."/>
            <person name="Pursley I."/>
            <person name="Horton D.L."/>
            <person name="Alikhan N.F."/>
            <person name="Baker D."/>
            <person name="Gharbi K."/>
            <person name="Hall N."/>
            <person name="Watson M."/>
            <person name="Adriaenssens E.M."/>
            <person name="Foster-Nyarko E."/>
            <person name="Jarju S."/>
            <person name="Secka A."/>
            <person name="Antonio M."/>
            <person name="Oren A."/>
            <person name="Chaudhuri R.R."/>
            <person name="La Ragione R."/>
            <person name="Hildebrand F."/>
            <person name="Pallen M.J."/>
        </authorList>
    </citation>
    <scope>NUCLEOTIDE SEQUENCE</scope>
    <source>
        <strain evidence="3">ChiHjej13B12-24818</strain>
    </source>
</reference>
<feature type="region of interest" description="Disordered" evidence="2">
    <location>
        <begin position="131"/>
        <end position="155"/>
    </location>
</feature>
<dbReference type="InterPro" id="IPR035956">
    <property type="entry name" value="RimP_N_sf"/>
</dbReference>
<name>A0A9D2LCH0_9MICO</name>
<dbReference type="GO" id="GO:0000028">
    <property type="term" value="P:ribosomal small subunit assembly"/>
    <property type="evidence" value="ECO:0007669"/>
    <property type="project" value="TreeGrafter"/>
</dbReference>
<dbReference type="EMBL" id="DWZH01000042">
    <property type="protein sequence ID" value="HJB10031.1"/>
    <property type="molecule type" value="Genomic_DNA"/>
</dbReference>
<dbReference type="InterPro" id="IPR028998">
    <property type="entry name" value="RimP_C"/>
</dbReference>
<accession>A0A9D2LCH0</accession>
<keyword evidence="1" id="KW-0963">Cytoplasm</keyword>
<dbReference type="GO" id="GO:0006412">
    <property type="term" value="P:translation"/>
    <property type="evidence" value="ECO:0007669"/>
    <property type="project" value="TreeGrafter"/>
</dbReference>
<comment type="subcellular location">
    <subcellularLocation>
        <location evidence="1">Cytoplasm</location>
    </subcellularLocation>
</comment>
<dbReference type="CDD" id="cd01734">
    <property type="entry name" value="YlxS_C"/>
    <property type="match status" value="1"/>
</dbReference>
<dbReference type="PANTHER" id="PTHR33867">
    <property type="entry name" value="RIBOSOME MATURATION FACTOR RIMP"/>
    <property type="match status" value="1"/>
</dbReference>
<proteinExistence type="inferred from homology"/>
<dbReference type="AlphaFoldDB" id="A0A9D2LCH0"/>
<comment type="caution">
    <text evidence="3">The sequence shown here is derived from an EMBL/GenBank/DDBJ whole genome shotgun (WGS) entry which is preliminary data.</text>
</comment>
<sequence length="193" mass="21009">MSTADSHAALHEAATRVLAEHDLVLEELVVRRESGTTRARLVVDLPEERTGSADLDTVAEASSALSTLTDADDSLLGPGPSVLELTTPGVERKLTEARHFRRARGRLVILRTRDGVEHRARILAVSPSQEVTLRPEAGRDDRGRPLKLPKGTPNRLEIPVTEIETAQVQIEFNPPADLEQLLAQADPTAPKES</sequence>
<organism evidence="3 4">
    <name type="scientific">Candidatus Brachybacterium merdavium</name>
    <dbReference type="NCBI Taxonomy" id="2838513"/>
    <lineage>
        <taxon>Bacteria</taxon>
        <taxon>Bacillati</taxon>
        <taxon>Actinomycetota</taxon>
        <taxon>Actinomycetes</taxon>
        <taxon>Micrococcales</taxon>
        <taxon>Dermabacteraceae</taxon>
        <taxon>Brachybacterium</taxon>
    </lineage>
</organism>
<evidence type="ECO:0000256" key="2">
    <source>
        <dbReference type="SAM" id="MobiDB-lite"/>
    </source>
</evidence>
<evidence type="ECO:0000256" key="1">
    <source>
        <dbReference type="HAMAP-Rule" id="MF_01077"/>
    </source>
</evidence>
<dbReference type="Proteomes" id="UP000823823">
    <property type="component" value="Unassembled WGS sequence"/>
</dbReference>
<dbReference type="GO" id="GO:0005829">
    <property type="term" value="C:cytosol"/>
    <property type="evidence" value="ECO:0007669"/>
    <property type="project" value="TreeGrafter"/>
</dbReference>
<keyword evidence="1" id="KW-0690">Ribosome biogenesis</keyword>
<evidence type="ECO:0000313" key="3">
    <source>
        <dbReference type="EMBL" id="HJB10031.1"/>
    </source>
</evidence>
<comment type="similarity">
    <text evidence="1">Belongs to the RimP family.</text>
</comment>
<evidence type="ECO:0000313" key="4">
    <source>
        <dbReference type="Proteomes" id="UP000823823"/>
    </source>
</evidence>
<dbReference type="PANTHER" id="PTHR33867:SF1">
    <property type="entry name" value="RIBOSOME MATURATION FACTOR RIMP"/>
    <property type="match status" value="1"/>
</dbReference>
<reference evidence="3" key="2">
    <citation type="submission" date="2021-04" db="EMBL/GenBank/DDBJ databases">
        <authorList>
            <person name="Gilroy R."/>
        </authorList>
    </citation>
    <scope>NUCLEOTIDE SEQUENCE</scope>
    <source>
        <strain evidence="3">ChiHjej13B12-24818</strain>
    </source>
</reference>
<comment type="function">
    <text evidence="1">Required for maturation of 30S ribosomal subunits.</text>
</comment>
<dbReference type="SUPFAM" id="SSF75420">
    <property type="entry name" value="YhbC-like, N-terminal domain"/>
    <property type="match status" value="1"/>
</dbReference>
<dbReference type="Gene3D" id="3.30.300.70">
    <property type="entry name" value="RimP-like superfamily, N-terminal"/>
    <property type="match status" value="1"/>
</dbReference>
<gene>
    <name evidence="1" type="primary">rimP</name>
    <name evidence="3" type="ORF">H9786_05800</name>
</gene>
<protein>
    <recommendedName>
        <fullName evidence="1">Ribosome maturation factor RimP</fullName>
    </recommendedName>
</protein>
<dbReference type="HAMAP" id="MF_01077">
    <property type="entry name" value="RimP"/>
    <property type="match status" value="1"/>
</dbReference>
<dbReference type="InterPro" id="IPR003728">
    <property type="entry name" value="Ribosome_maturation_RimP"/>
</dbReference>